<gene>
    <name evidence="4" type="ORF">AL544_000830</name>
</gene>
<evidence type="ECO:0000259" key="2">
    <source>
        <dbReference type="Pfam" id="PF06742"/>
    </source>
</evidence>
<feature type="signal peptide" evidence="1">
    <location>
        <begin position="1"/>
        <end position="31"/>
    </location>
</feature>
<reference evidence="4" key="1">
    <citation type="submission" date="2017-12" db="EMBL/GenBank/DDBJ databases">
        <title>FDA dAtabase for Regulatory Grade micrObial Sequences (FDA-ARGOS): Supporting development and validation of Infectious Disease Dx tests.</title>
        <authorList>
            <person name="Hoffmann M."/>
            <person name="Allard M."/>
            <person name="Evans P."/>
            <person name="Brown E."/>
            <person name="Tallon L.J."/>
            <person name="Sadzewicz L."/>
            <person name="Sengamalay N."/>
            <person name="Ott S."/>
            <person name="Godinez A."/>
            <person name="Nagaraj S."/>
            <person name="Vavikolanu K."/>
            <person name="Aluvathingal J."/>
            <person name="Nadendla S."/>
            <person name="Hobson J."/>
            <person name="Sichtig H."/>
        </authorList>
    </citation>
    <scope>NUCLEOTIDE SEQUENCE [LARGE SCALE GENOMIC DNA]</scope>
    <source>
        <strain evidence="4">FDAARGOS_113</strain>
    </source>
</reference>
<dbReference type="InterPro" id="IPR037050">
    <property type="entry name" value="DUF1254_sf"/>
</dbReference>
<accession>A0A2J9VIE0</accession>
<protein>
    <submittedName>
        <fullName evidence="4">DUF1254 domain-containing protein</fullName>
    </submittedName>
</protein>
<evidence type="ECO:0000313" key="4">
    <source>
        <dbReference type="EMBL" id="PNM63557.1"/>
    </source>
</evidence>
<dbReference type="OrthoDB" id="9777345at2"/>
<dbReference type="PANTHER" id="PTHR36509:SF2">
    <property type="entry name" value="BLL3101 PROTEIN"/>
    <property type="match status" value="1"/>
</dbReference>
<dbReference type="STRING" id="674.VM_19680"/>
<dbReference type="PANTHER" id="PTHR36509">
    <property type="entry name" value="BLL3101 PROTEIN"/>
    <property type="match status" value="1"/>
</dbReference>
<dbReference type="SUPFAM" id="SSF160935">
    <property type="entry name" value="VPA0735-like"/>
    <property type="match status" value="1"/>
</dbReference>
<dbReference type="Pfam" id="PF06742">
    <property type="entry name" value="DUF1214"/>
    <property type="match status" value="1"/>
</dbReference>
<feature type="domain" description="DUF1254" evidence="3">
    <location>
        <begin position="69"/>
        <end position="195"/>
    </location>
</feature>
<evidence type="ECO:0000256" key="1">
    <source>
        <dbReference type="SAM" id="SignalP"/>
    </source>
</evidence>
<dbReference type="EMBL" id="LOSJ02000001">
    <property type="protein sequence ID" value="PNM63557.1"/>
    <property type="molecule type" value="Genomic_DNA"/>
</dbReference>
<keyword evidence="1" id="KW-0732">Signal</keyword>
<proteinExistence type="predicted"/>
<dbReference type="InterPro" id="IPR010679">
    <property type="entry name" value="DUF1254"/>
</dbReference>
<name>A0A2J9VIE0_VIBMI</name>
<dbReference type="Gene3D" id="2.60.120.1600">
    <property type="match status" value="1"/>
</dbReference>
<feature type="chain" id="PRO_5014390744" evidence="1">
    <location>
        <begin position="32"/>
        <end position="445"/>
    </location>
</feature>
<evidence type="ECO:0000313" key="5">
    <source>
        <dbReference type="Proteomes" id="UP000053748"/>
    </source>
</evidence>
<comment type="caution">
    <text evidence="4">The sequence shown here is derived from an EMBL/GenBank/DDBJ whole genome shotgun (WGS) entry which is preliminary data.</text>
</comment>
<evidence type="ECO:0000259" key="3">
    <source>
        <dbReference type="Pfam" id="PF06863"/>
    </source>
</evidence>
<dbReference type="Gene3D" id="2.60.40.1610">
    <property type="entry name" value="Domain of unknown function DUF1254"/>
    <property type="match status" value="1"/>
</dbReference>
<feature type="domain" description="DUF1214" evidence="2">
    <location>
        <begin position="323"/>
        <end position="428"/>
    </location>
</feature>
<dbReference type="Proteomes" id="UP000053748">
    <property type="component" value="Unassembled WGS sequence"/>
</dbReference>
<keyword evidence="5" id="KW-1185">Reference proteome</keyword>
<dbReference type="RefSeq" id="WP_000784623.1">
    <property type="nucleotide sequence ID" value="NZ_CAWMSS010000002.1"/>
</dbReference>
<organism evidence="4 5">
    <name type="scientific">Vibrio mimicus</name>
    <dbReference type="NCBI Taxonomy" id="674"/>
    <lineage>
        <taxon>Bacteria</taxon>
        <taxon>Pseudomonadati</taxon>
        <taxon>Pseudomonadota</taxon>
        <taxon>Gammaproteobacteria</taxon>
        <taxon>Vibrionales</taxon>
        <taxon>Vibrionaceae</taxon>
        <taxon>Vibrio</taxon>
    </lineage>
</organism>
<dbReference type="InterPro" id="IPR010621">
    <property type="entry name" value="DUF1214"/>
</dbReference>
<sequence>MKMTTRTKTLTAALGIGLFGVGMFAGNGAMAASQSDVELAKNAYIYGYSIDEAYKFFYRTVVEKDYPLNRFQNIRHIADDTYTDHVTINNDTLHVMGWLDVAAEPVIVSVPDMDEGRYWILHTMDMGHYTNAMIGSRTQGTKGGRYMFASQYWQGEVPASVDKVIRVESNLVKLMGRIMAVGKEDEKVALDYMDQWTLRTLSEYLGENGPKPVERKYPDVNNTSWLERVNFMLCDGSMADADKMWVEQYKSIGIEACKYDFTEKQLELAKIGEKAGMEHLLQLAPKIVDSRKLLGTRESLGTGARDEFAEGTLIGQWGLPPVEASYRQAVVDSDGDVLDGSKHDYVMRFKAPNTSEFWSVTTYANDTRLMEKNAMNRHSRGDRTLKPDADGYYTIYMSSDTKGRENDSNFLPIPNKPFYNVLRLYGPDADIQSGKYQMPATVKAK</sequence>
<dbReference type="AlphaFoldDB" id="A0A2J9VIE0"/>
<dbReference type="Pfam" id="PF06863">
    <property type="entry name" value="DUF1254"/>
    <property type="match status" value="1"/>
</dbReference>